<evidence type="ECO:0000313" key="9">
    <source>
        <dbReference type="Proteomes" id="UP001161423"/>
    </source>
</evidence>
<comment type="caution">
    <text evidence="8">The sequence shown here is derived from an EMBL/GenBank/DDBJ whole genome shotgun (WGS) entry which is preliminary data.</text>
</comment>
<organism evidence="8 9">
    <name type="scientific">Methylophaga thalassica</name>
    <dbReference type="NCBI Taxonomy" id="40223"/>
    <lineage>
        <taxon>Bacteria</taxon>
        <taxon>Pseudomonadati</taxon>
        <taxon>Pseudomonadota</taxon>
        <taxon>Gammaproteobacteria</taxon>
        <taxon>Thiotrichales</taxon>
        <taxon>Piscirickettsiaceae</taxon>
        <taxon>Methylophaga</taxon>
    </lineage>
</organism>
<keyword evidence="9" id="KW-1185">Reference proteome</keyword>
<feature type="binding site" evidence="6">
    <location>
        <begin position="96"/>
        <end position="99"/>
    </location>
    <ligand>
        <name>(6R)-10-formyltetrahydrofolate</name>
        <dbReference type="ChEBI" id="CHEBI:195366"/>
    </ligand>
</feature>
<dbReference type="SUPFAM" id="SSF53328">
    <property type="entry name" value="Formyltransferase"/>
    <property type="match status" value="1"/>
</dbReference>
<evidence type="ECO:0000256" key="4">
    <source>
        <dbReference type="ARBA" id="ARBA00038440"/>
    </source>
</evidence>
<evidence type="ECO:0000256" key="5">
    <source>
        <dbReference type="ARBA" id="ARBA00047664"/>
    </source>
</evidence>
<comment type="function">
    <text evidence="6">Catalyzes the transfer of a formyl group from 10-formyltetrahydrofolate to 5-phospho-ribosyl-glycinamide (GAR), producing 5-phospho-ribosyl-N-formylglycinamide (FGAR) and tetrahydrofolate.</text>
</comment>
<reference evidence="8" key="2">
    <citation type="submission" date="2023-01" db="EMBL/GenBank/DDBJ databases">
        <title>Draft genome sequence of Methylophaga thalassica strain NBRC 102424.</title>
        <authorList>
            <person name="Sun Q."/>
            <person name="Mori K."/>
        </authorList>
    </citation>
    <scope>NUCLEOTIDE SEQUENCE</scope>
    <source>
        <strain evidence="8">NBRC 102424</strain>
    </source>
</reference>
<dbReference type="PROSITE" id="PS00373">
    <property type="entry name" value="GART"/>
    <property type="match status" value="1"/>
</dbReference>
<accession>A0ABQ5TX20</accession>
<gene>
    <name evidence="6 8" type="primary">purN</name>
    <name evidence="8" type="ORF">GCM10007891_12340</name>
</gene>
<comment type="similarity">
    <text evidence="4 6">Belongs to the GART family.</text>
</comment>
<dbReference type="RefSeq" id="WP_284722783.1">
    <property type="nucleotide sequence ID" value="NZ_BSND01000004.1"/>
</dbReference>
<proteinExistence type="inferred from homology"/>
<feature type="site" description="Raises pKa of active site His" evidence="6">
    <location>
        <position position="151"/>
    </location>
</feature>
<protein>
    <recommendedName>
        <fullName evidence="6">Phosphoribosylglycinamide formyltransferase</fullName>
        <ecNumber evidence="6">2.1.2.2</ecNumber>
    </recommendedName>
    <alternativeName>
        <fullName evidence="6">5'-phosphoribosylglycinamide transformylase</fullName>
    </alternativeName>
    <alternativeName>
        <fullName evidence="6">GAR transformylase</fullName>
        <shortName evidence="6">GART</shortName>
    </alternativeName>
</protein>
<dbReference type="InterPro" id="IPR002376">
    <property type="entry name" value="Formyl_transf_N"/>
</dbReference>
<dbReference type="PANTHER" id="PTHR43369">
    <property type="entry name" value="PHOSPHORIBOSYLGLYCINAMIDE FORMYLTRANSFERASE"/>
    <property type="match status" value="1"/>
</dbReference>
<evidence type="ECO:0000256" key="3">
    <source>
        <dbReference type="ARBA" id="ARBA00022755"/>
    </source>
</evidence>
<feature type="active site" description="Proton donor" evidence="6">
    <location>
        <position position="115"/>
    </location>
</feature>
<reference evidence="8" key="1">
    <citation type="journal article" date="2014" name="Int. J. Syst. Evol. Microbiol.">
        <title>Complete genome of a new Firmicutes species belonging to the dominant human colonic microbiota ('Ruminococcus bicirculans') reveals two chromosomes and a selective capacity to utilize plant glucans.</title>
        <authorList>
            <consortium name="NISC Comparative Sequencing Program"/>
            <person name="Wegmann U."/>
            <person name="Louis P."/>
            <person name="Goesmann A."/>
            <person name="Henrissat B."/>
            <person name="Duncan S.H."/>
            <person name="Flint H.J."/>
        </authorList>
    </citation>
    <scope>NUCLEOTIDE SEQUENCE</scope>
    <source>
        <strain evidence="8">NBRC 102424</strain>
    </source>
</reference>
<comment type="catalytic activity">
    <reaction evidence="5 6">
        <text>N(1)-(5-phospho-beta-D-ribosyl)glycinamide + (6R)-10-formyltetrahydrofolate = N(2)-formyl-N(1)-(5-phospho-beta-D-ribosyl)glycinamide + (6S)-5,6,7,8-tetrahydrofolate + H(+)</text>
        <dbReference type="Rhea" id="RHEA:15053"/>
        <dbReference type="ChEBI" id="CHEBI:15378"/>
        <dbReference type="ChEBI" id="CHEBI:57453"/>
        <dbReference type="ChEBI" id="CHEBI:143788"/>
        <dbReference type="ChEBI" id="CHEBI:147286"/>
        <dbReference type="ChEBI" id="CHEBI:195366"/>
        <dbReference type="EC" id="2.1.2.2"/>
    </reaction>
</comment>
<dbReference type="CDD" id="cd08645">
    <property type="entry name" value="FMT_core_GART"/>
    <property type="match status" value="1"/>
</dbReference>
<dbReference type="Proteomes" id="UP001161423">
    <property type="component" value="Unassembled WGS sequence"/>
</dbReference>
<name>A0ABQ5TX20_9GAMM</name>
<keyword evidence="3 6" id="KW-0658">Purine biosynthesis</keyword>
<feature type="domain" description="Formyl transferase N-terminal" evidence="7">
    <location>
        <begin position="9"/>
        <end position="188"/>
    </location>
</feature>
<feature type="binding site" evidence="6">
    <location>
        <position position="113"/>
    </location>
    <ligand>
        <name>(6R)-10-formyltetrahydrofolate</name>
        <dbReference type="ChEBI" id="CHEBI:195366"/>
    </ligand>
</feature>
<dbReference type="EMBL" id="BSND01000004">
    <property type="protein sequence ID" value="GLP99380.1"/>
    <property type="molecule type" value="Genomic_DNA"/>
</dbReference>
<comment type="pathway">
    <text evidence="1 6">Purine metabolism; IMP biosynthesis via de novo pathway; N(2)-formyl-N(1)-(5-phospho-D-ribosyl)glycinamide from N(1)-(5-phospho-D-ribosyl)glycinamide (10-formyl THF route): step 1/1.</text>
</comment>
<dbReference type="PANTHER" id="PTHR43369:SF2">
    <property type="entry name" value="PHOSPHORIBOSYLGLYCINAMIDE FORMYLTRANSFERASE"/>
    <property type="match status" value="1"/>
</dbReference>
<evidence type="ECO:0000259" key="7">
    <source>
        <dbReference type="Pfam" id="PF00551"/>
    </source>
</evidence>
<dbReference type="EC" id="2.1.2.2" evidence="6"/>
<evidence type="ECO:0000313" key="8">
    <source>
        <dbReference type="EMBL" id="GLP99380.1"/>
    </source>
</evidence>
<dbReference type="InterPro" id="IPR004607">
    <property type="entry name" value="GART"/>
</dbReference>
<dbReference type="InterPro" id="IPR036477">
    <property type="entry name" value="Formyl_transf_N_sf"/>
</dbReference>
<dbReference type="NCBIfam" id="TIGR00639">
    <property type="entry name" value="PurN"/>
    <property type="match status" value="1"/>
</dbReference>
<dbReference type="HAMAP" id="MF_01930">
    <property type="entry name" value="PurN"/>
    <property type="match status" value="1"/>
</dbReference>
<feature type="binding site" evidence="6">
    <location>
        <begin position="18"/>
        <end position="20"/>
    </location>
    <ligand>
        <name>N(1)-(5-phospho-beta-D-ribosyl)glycinamide</name>
        <dbReference type="ChEBI" id="CHEBI:143788"/>
    </ligand>
</feature>
<keyword evidence="2 6" id="KW-0808">Transferase</keyword>
<evidence type="ECO:0000256" key="2">
    <source>
        <dbReference type="ARBA" id="ARBA00022679"/>
    </source>
</evidence>
<evidence type="ECO:0000256" key="1">
    <source>
        <dbReference type="ARBA" id="ARBA00005054"/>
    </source>
</evidence>
<dbReference type="Gene3D" id="3.40.50.170">
    <property type="entry name" value="Formyl transferase, N-terminal domain"/>
    <property type="match status" value="1"/>
</dbReference>
<dbReference type="Pfam" id="PF00551">
    <property type="entry name" value="Formyl_trans_N"/>
    <property type="match status" value="1"/>
</dbReference>
<evidence type="ECO:0000256" key="6">
    <source>
        <dbReference type="HAMAP-Rule" id="MF_01930"/>
    </source>
</evidence>
<feature type="binding site" evidence="6">
    <location>
        <position position="71"/>
    </location>
    <ligand>
        <name>(6R)-10-formyltetrahydrofolate</name>
        <dbReference type="ChEBI" id="CHEBI:195366"/>
    </ligand>
</feature>
<sequence>MSVNESRTRLVILISGRGSNMRSIIEAINHQQLDATVAAVISNRPDAAGLEYASSQSIPTKIIDHKAFADRDSFDRALAQQIDEFKPDYVILAGFMRILTAEFVEHYQNKLINIHPSLLPKFKGLDTHQRAIDAGEKEHGASVHFVTAELDDGPVIMQAKVKVMPDDSAQTLAARVLEQEHQLYPAAIQKLVNVKQG</sequence>
<dbReference type="InterPro" id="IPR001555">
    <property type="entry name" value="GART_AS"/>
</dbReference>